<protein>
    <recommendedName>
        <fullName evidence="1">BIG2 domain-containing protein</fullName>
    </recommendedName>
</protein>
<gene>
    <name evidence="2" type="ORF">GCM10009433_07530</name>
</gene>
<keyword evidence="3" id="KW-1185">Reference proteome</keyword>
<dbReference type="Gene3D" id="2.60.120.430">
    <property type="entry name" value="Galactose-binding lectin"/>
    <property type="match status" value="1"/>
</dbReference>
<dbReference type="SUPFAM" id="SSF49785">
    <property type="entry name" value="Galactose-binding domain-like"/>
    <property type="match status" value="1"/>
</dbReference>
<organism evidence="2 3">
    <name type="scientific">Psychroflexus lacisalsi</name>
    <dbReference type="NCBI Taxonomy" id="503928"/>
    <lineage>
        <taxon>Bacteria</taxon>
        <taxon>Pseudomonadati</taxon>
        <taxon>Bacteroidota</taxon>
        <taxon>Flavobacteriia</taxon>
        <taxon>Flavobacteriales</taxon>
        <taxon>Flavobacteriaceae</taxon>
        <taxon>Psychroflexus</taxon>
    </lineage>
</organism>
<dbReference type="PROSITE" id="PS51257">
    <property type="entry name" value="PROKAR_LIPOPROTEIN"/>
    <property type="match status" value="1"/>
</dbReference>
<dbReference type="Pfam" id="PF02368">
    <property type="entry name" value="Big_2"/>
    <property type="match status" value="1"/>
</dbReference>
<dbReference type="Gene3D" id="2.60.40.1080">
    <property type="match status" value="1"/>
</dbReference>
<dbReference type="InterPro" id="IPR003343">
    <property type="entry name" value="Big_2"/>
</dbReference>
<accession>A0ABN1K457</accession>
<proteinExistence type="predicted"/>
<dbReference type="InterPro" id="IPR008979">
    <property type="entry name" value="Galactose-bd-like_sf"/>
</dbReference>
<dbReference type="RefSeq" id="WP_224453299.1">
    <property type="nucleotide sequence ID" value="NZ_BAAAGG010000005.1"/>
</dbReference>
<feature type="domain" description="BIG2" evidence="1">
    <location>
        <begin position="231"/>
        <end position="286"/>
    </location>
</feature>
<dbReference type="InterPro" id="IPR008964">
    <property type="entry name" value="Invasin/intimin_cell_adhesion"/>
</dbReference>
<dbReference type="Proteomes" id="UP001500185">
    <property type="component" value="Unassembled WGS sequence"/>
</dbReference>
<evidence type="ECO:0000313" key="3">
    <source>
        <dbReference type="Proteomes" id="UP001500185"/>
    </source>
</evidence>
<evidence type="ECO:0000259" key="1">
    <source>
        <dbReference type="Pfam" id="PF02368"/>
    </source>
</evidence>
<comment type="caution">
    <text evidence="2">The sequence shown here is derived from an EMBL/GenBank/DDBJ whole genome shotgun (WGS) entry which is preliminary data.</text>
</comment>
<sequence length="480" mass="52276">MIQKKYIQFIALVVLSMIVTTSCERDVSDDAVLATFPSNADVYSDNPEGLTDEFFISFNPVDGANPEGFGTDQNEAYMGTSSIRLDIPAPNDPDGGFIGGIFKDRGEGRNLTEYDALTFWVKASRTALFDEVGFGFDFELDKYTVARAGIPLSTDWRKVTIPIPDPSKLVQEKGMFFFSTGTSSTDGVGFTIWIDEIRFENLGTIAQPQPRILNGQNVSQQGFLNVPFQLTGLTQTFNVETGRNVRVNAAPSFFDFASSNPGVATVDEFGLVSVIGVGEVTISASLDGVGAQGSLSLNVEGGFNFAPVPTRPEENVVSIFSDAYQDIPVSRYNSFFEPFQNTLGGVVPVGPESIISYSDLNFVGIVFNDVTFPSEAVQPVNAANLTHLHVDINVQEAIQANDRLLLQLTNYGASETVGSFLISGNQLVEDQWVSFDIPLLDFSGLGDKNRIGLLLFNSENGPDNPTISNLFLDNIYFYTE</sequence>
<reference evidence="2 3" key="1">
    <citation type="journal article" date="2019" name="Int. J. Syst. Evol. Microbiol.">
        <title>The Global Catalogue of Microorganisms (GCM) 10K type strain sequencing project: providing services to taxonomists for standard genome sequencing and annotation.</title>
        <authorList>
            <consortium name="The Broad Institute Genomics Platform"/>
            <consortium name="The Broad Institute Genome Sequencing Center for Infectious Disease"/>
            <person name="Wu L."/>
            <person name="Ma J."/>
        </authorList>
    </citation>
    <scope>NUCLEOTIDE SEQUENCE [LARGE SCALE GENOMIC DNA]</scope>
    <source>
        <strain evidence="2 3">JCM 16231</strain>
    </source>
</reference>
<dbReference type="EMBL" id="BAAAGG010000005">
    <property type="protein sequence ID" value="GAA0754200.1"/>
    <property type="molecule type" value="Genomic_DNA"/>
</dbReference>
<evidence type="ECO:0000313" key="2">
    <source>
        <dbReference type="EMBL" id="GAA0754200.1"/>
    </source>
</evidence>
<name>A0ABN1K457_9FLAO</name>
<dbReference type="SUPFAM" id="SSF49373">
    <property type="entry name" value="Invasin/intimin cell-adhesion fragments"/>
    <property type="match status" value="1"/>
</dbReference>